<evidence type="ECO:0000313" key="1">
    <source>
        <dbReference type="EMBL" id="KAG7662966.1"/>
    </source>
</evidence>
<dbReference type="PANTHER" id="PTHR43881:SF1">
    <property type="entry name" value="GAMMA-GLUTAMYLTRANSPEPTIDASE (AFU_ORTHOLOGUE AFUA_4G13580)"/>
    <property type="match status" value="1"/>
</dbReference>
<dbReference type="Proteomes" id="UP000694255">
    <property type="component" value="Unassembled WGS sequence"/>
</dbReference>
<protein>
    <recommendedName>
        <fullName evidence="3">Gamma-glutamyltransferase</fullName>
    </recommendedName>
</protein>
<accession>A0A8J5QLV3</accession>
<dbReference type="PANTHER" id="PTHR43881">
    <property type="entry name" value="GAMMA-GLUTAMYLTRANSPEPTIDASE (AFU_ORTHOLOGUE AFUA_4G13580)"/>
    <property type="match status" value="1"/>
</dbReference>
<dbReference type="EMBL" id="JAGSYN010000156">
    <property type="protein sequence ID" value="KAG7662966.1"/>
    <property type="molecule type" value="Genomic_DNA"/>
</dbReference>
<organism evidence="1 2">
    <name type="scientific">[Candida] subhashii</name>
    <dbReference type="NCBI Taxonomy" id="561895"/>
    <lineage>
        <taxon>Eukaryota</taxon>
        <taxon>Fungi</taxon>
        <taxon>Dikarya</taxon>
        <taxon>Ascomycota</taxon>
        <taxon>Saccharomycotina</taxon>
        <taxon>Pichiomycetes</taxon>
        <taxon>Debaryomycetaceae</taxon>
        <taxon>Spathaspora</taxon>
    </lineage>
</organism>
<dbReference type="InterPro" id="IPR052896">
    <property type="entry name" value="GGT-like_enzyme"/>
</dbReference>
<name>A0A8J5QLV3_9ASCO</name>
<dbReference type="Pfam" id="PF01019">
    <property type="entry name" value="G_glu_transpept"/>
    <property type="match status" value="1"/>
</dbReference>
<dbReference type="AlphaFoldDB" id="A0A8J5QLV3"/>
<proteinExistence type="predicted"/>
<evidence type="ECO:0000313" key="2">
    <source>
        <dbReference type="Proteomes" id="UP000694255"/>
    </source>
</evidence>
<dbReference type="RefSeq" id="XP_049263199.1">
    <property type="nucleotide sequence ID" value="XM_049407381.1"/>
</dbReference>
<sequence>MVASSQPLANAAGISILNQGGNAIDACIAMSAALCVTEPPSTGVGGDAFLLYYDNKSQEIYGLNACGRSPSKLSWEWIRKNTDISSKRMPFDSIHALTVPGAIAGWCDAVDKWGSGKVTMAQILEPAISLAENGFVVSSIAAQLWNRCCEKLISKSGENANVFLNEDGSFPEPGQVFINELVAKVFRKVATEGKQGFYSGDIAQEIVNAVQSRGGLLNLEDLSSHHSEVVKPICIEFCGKYIWEIPPNGQGLVVLLTLGYIKSLAKRGVIQLGKLQHNSVEYLHLVTECLKLAFFESEKYITDLNHHPEIQLSEALSEERLEHVSQFIKLDSLLTREDFGNVTVPNPIYDSDTVYLTAVDKDGNACSFINSVYIEFGSGIIPNKYGFSLQNRGAAFNLTPGAPNCLAPNKRPFHTIIPSMITEFDSEGKHRLWASMGCMGAAMQPQGHVQIFLNMVLFGMDPQEAIDCPRISLNSNNKLRHLDIGLGSDGPNATPEPKLVIEETMPDDVIDGLRKMGHNVSVAKGYHRDIFGRAQCIRNLSKNGRVIWAGGSDPRGDGAAVPQI</sequence>
<comment type="caution">
    <text evidence="1">The sequence shown here is derived from an EMBL/GenBank/DDBJ whole genome shotgun (WGS) entry which is preliminary data.</text>
</comment>
<gene>
    <name evidence="1" type="ORF">J8A68_003516</name>
</gene>
<reference evidence="1 2" key="1">
    <citation type="journal article" date="2021" name="DNA Res.">
        <title>Genome analysis of Candida subhashii reveals its hybrid nature and dual mitochondrial genome conformations.</title>
        <authorList>
            <person name="Mixao V."/>
            <person name="Hegedusova E."/>
            <person name="Saus E."/>
            <person name="Pryszcz L.P."/>
            <person name="Cillingova A."/>
            <person name="Nosek J."/>
            <person name="Gabaldon T."/>
        </authorList>
    </citation>
    <scope>NUCLEOTIDE SEQUENCE [LARGE SCALE GENOMIC DNA]</scope>
    <source>
        <strain evidence="1 2">CBS 10753</strain>
    </source>
</reference>
<evidence type="ECO:0008006" key="3">
    <source>
        <dbReference type="Google" id="ProtNLM"/>
    </source>
</evidence>
<dbReference type="GeneID" id="73470316"/>
<dbReference type="OrthoDB" id="2015213at2759"/>
<keyword evidence="2" id="KW-1185">Reference proteome</keyword>